<dbReference type="Proteomes" id="UP000009005">
    <property type="component" value="Chromosome"/>
</dbReference>
<dbReference type="KEGG" id="mwe:WEN_01085"/>
<keyword evidence="1" id="KW-0472">Membrane</keyword>
<dbReference type="OrthoDB" id="400610at2"/>
<feature type="transmembrane region" description="Helical" evidence="1">
    <location>
        <begin position="16"/>
        <end position="36"/>
    </location>
</feature>
<sequence length="85" mass="9378">MKKLTTLEKQETQGGITAMSLSTGVLTVTSILNLILDILQRYWGGASANTPEPPKIAPALPYSSDSPAAHEEWFKLQEFRNYSSH</sequence>
<dbReference type="STRING" id="1197325.WEN_01085"/>
<evidence type="ECO:0000256" key="1">
    <source>
        <dbReference type="SAM" id="Phobius"/>
    </source>
</evidence>
<reference evidence="2 3" key="1">
    <citation type="journal article" date="2012" name="J. Bacteriol.">
        <title>Complete genome sequence of Mycoplasma wenyonii strain Massachusetts.</title>
        <authorList>
            <person name="Dos Santos A.P."/>
            <person name="Guimaraes A.M."/>
            <person name="do Nascimento N.C."/>
            <person name="Sanmiguel P.J."/>
            <person name="Messick J.B."/>
        </authorList>
    </citation>
    <scope>NUCLEOTIDE SEQUENCE [LARGE SCALE GENOMIC DNA]</scope>
    <source>
        <strain evidence="2 3">Massachusetts</strain>
    </source>
</reference>
<organism evidence="2 3">
    <name type="scientific">Mycoplasma wenyonii (strain Massachusetts)</name>
    <name type="common">Eperythrozoon wenyonii</name>
    <dbReference type="NCBI Taxonomy" id="1197325"/>
    <lineage>
        <taxon>Bacteria</taxon>
        <taxon>Bacillati</taxon>
        <taxon>Mycoplasmatota</taxon>
        <taxon>Mollicutes</taxon>
        <taxon>Mycoplasmataceae</taxon>
        <taxon>Mycoplasma</taxon>
    </lineage>
</organism>
<dbReference type="HOGENOM" id="CLU_2509184_0_0_14"/>
<proteinExistence type="predicted"/>
<evidence type="ECO:0000313" key="3">
    <source>
        <dbReference type="Proteomes" id="UP000009005"/>
    </source>
</evidence>
<dbReference type="RefSeq" id="WP_014849726.1">
    <property type="nucleotide sequence ID" value="NC_018149.1"/>
</dbReference>
<evidence type="ECO:0000313" key="2">
    <source>
        <dbReference type="EMBL" id="AFN65016.1"/>
    </source>
</evidence>
<protein>
    <submittedName>
        <fullName evidence="2">Uncharacterized protein</fullName>
    </submittedName>
</protein>
<keyword evidence="3" id="KW-1185">Reference proteome</keyword>
<name>I6YAN1_MYCWM</name>
<dbReference type="AlphaFoldDB" id="I6YAN1"/>
<accession>I6YAN1</accession>
<dbReference type="EMBL" id="CP003703">
    <property type="protein sequence ID" value="AFN65016.1"/>
    <property type="molecule type" value="Genomic_DNA"/>
</dbReference>
<keyword evidence="1" id="KW-1133">Transmembrane helix</keyword>
<gene>
    <name evidence="2" type="ordered locus">WEN_01085</name>
</gene>
<keyword evidence="1" id="KW-0812">Transmembrane</keyword>
<dbReference type="PATRIC" id="fig|1197325.3.peg.234"/>